<dbReference type="Proteomes" id="UP001314166">
    <property type="component" value="Unassembled WGS sequence"/>
</dbReference>
<dbReference type="RefSeq" id="WP_338343193.1">
    <property type="nucleotide sequence ID" value="NZ_CAUZLH010000001.1"/>
</dbReference>
<evidence type="ECO:0008006" key="4">
    <source>
        <dbReference type="Google" id="ProtNLM"/>
    </source>
</evidence>
<feature type="compositionally biased region" description="Polar residues" evidence="1">
    <location>
        <begin position="154"/>
        <end position="176"/>
    </location>
</feature>
<reference evidence="2 3" key="1">
    <citation type="submission" date="2023-10" db="EMBL/GenBank/DDBJ databases">
        <authorList>
            <person name="Botero Cardona J."/>
        </authorList>
    </citation>
    <scope>NUCLEOTIDE SEQUENCE [LARGE SCALE GENOMIC DNA]</scope>
    <source>
        <strain evidence="2 3">R-55214</strain>
    </source>
</reference>
<gene>
    <name evidence="2" type="ORF">R55214_HHFBAMCI_00144</name>
</gene>
<feature type="region of interest" description="Disordered" evidence="1">
    <location>
        <begin position="151"/>
        <end position="176"/>
    </location>
</feature>
<accession>A0ABM9MMZ6</accession>
<organism evidence="2 3">
    <name type="scientific">Fructobacillus evanidus</name>
    <dbReference type="NCBI Taxonomy" id="3064281"/>
    <lineage>
        <taxon>Bacteria</taxon>
        <taxon>Bacillati</taxon>
        <taxon>Bacillota</taxon>
        <taxon>Bacilli</taxon>
        <taxon>Lactobacillales</taxon>
        <taxon>Lactobacillaceae</taxon>
        <taxon>Fructobacillus</taxon>
    </lineage>
</organism>
<evidence type="ECO:0000313" key="2">
    <source>
        <dbReference type="EMBL" id="CAK1226522.1"/>
    </source>
</evidence>
<evidence type="ECO:0000313" key="3">
    <source>
        <dbReference type="Proteomes" id="UP001314166"/>
    </source>
</evidence>
<proteinExistence type="predicted"/>
<dbReference type="Pfam" id="PF05037">
    <property type="entry name" value="DUF669"/>
    <property type="match status" value="1"/>
</dbReference>
<sequence>MAFGVTVDNNNVSGQQVEEAGKYNVRVLDNSEAKKTSTGKDMAVMNYEVVDGPYAGGQIRYDNIVWDEKDEDSRKRSERNFNTMLVAVGVPEGTKVDSIQKFVRGMAGKELSVTVDWSEFNGKLNLNVKRREPKLANGSEPNGVTRDMFEAKNSAPNVQAPSSNAFASKQPEQTGFNPFAKQVAANSSEIDISDDDLPF</sequence>
<name>A0ABM9MMZ6_9LACO</name>
<keyword evidence="3" id="KW-1185">Reference proteome</keyword>
<dbReference type="InterPro" id="IPR007731">
    <property type="entry name" value="DUF669"/>
</dbReference>
<protein>
    <recommendedName>
        <fullName evidence="4">DUF669 domain-containing protein</fullName>
    </recommendedName>
</protein>
<comment type="caution">
    <text evidence="2">The sequence shown here is derived from an EMBL/GenBank/DDBJ whole genome shotgun (WGS) entry which is preliminary data.</text>
</comment>
<dbReference type="EMBL" id="CAUZMB010000001">
    <property type="protein sequence ID" value="CAK1226522.1"/>
    <property type="molecule type" value="Genomic_DNA"/>
</dbReference>
<evidence type="ECO:0000256" key="1">
    <source>
        <dbReference type="SAM" id="MobiDB-lite"/>
    </source>
</evidence>